<gene>
    <name evidence="2" type="ORF">I308_104326</name>
</gene>
<feature type="compositionally biased region" description="Pro residues" evidence="1">
    <location>
        <begin position="71"/>
        <end position="90"/>
    </location>
</feature>
<protein>
    <submittedName>
        <fullName evidence="2">Uncharacterized protein</fullName>
    </submittedName>
</protein>
<evidence type="ECO:0000313" key="3">
    <source>
        <dbReference type="Proteomes" id="UP000054399"/>
    </source>
</evidence>
<evidence type="ECO:0000313" key="2">
    <source>
        <dbReference type="EMBL" id="KAL0247290.1"/>
    </source>
</evidence>
<name>A0ABR3BQ23_9TREE</name>
<dbReference type="RefSeq" id="XP_066613251.1">
    <property type="nucleotide sequence ID" value="XM_066758803.1"/>
</dbReference>
<keyword evidence="3" id="KW-1185">Reference proteome</keyword>
<reference evidence="3" key="1">
    <citation type="submission" date="2015-01" db="EMBL/GenBank/DDBJ databases">
        <title>The Genome Sequence of Cryptococcus gattii MMRL2647.</title>
        <authorList>
            <consortium name="The Broad Institute Genomics Platform"/>
            <person name="Cuomo C."/>
            <person name="Litvintseva A."/>
            <person name="Chen Y."/>
            <person name="Heitman J."/>
            <person name="Sun S."/>
            <person name="Springer D."/>
            <person name="Dromer F."/>
            <person name="Young S."/>
            <person name="Zeng Q."/>
            <person name="Gargeya S."/>
            <person name="Abouelleil A."/>
            <person name="Alvarado L."/>
            <person name="Chapman S.B."/>
            <person name="Gainer-Dewar J."/>
            <person name="Goldberg J."/>
            <person name="Griggs A."/>
            <person name="Gujja S."/>
            <person name="Hansen M."/>
            <person name="Howarth C."/>
            <person name="Imamovic A."/>
            <person name="Larimer J."/>
            <person name="Murphy C."/>
            <person name="Naylor J."/>
            <person name="Pearson M."/>
            <person name="Priest M."/>
            <person name="Roberts A."/>
            <person name="Saif S."/>
            <person name="Shea T."/>
            <person name="Sykes S."/>
            <person name="Wortman J."/>
            <person name="Nusbaum C."/>
            <person name="Birren B."/>
        </authorList>
    </citation>
    <scope>NUCLEOTIDE SEQUENCE [LARGE SCALE GENOMIC DNA]</scope>
    <source>
        <strain evidence="3">IND107</strain>
    </source>
</reference>
<evidence type="ECO:0000256" key="1">
    <source>
        <dbReference type="SAM" id="MobiDB-lite"/>
    </source>
</evidence>
<accession>A0ABR3BQ23</accession>
<dbReference type="EMBL" id="ATAM02000007">
    <property type="protein sequence ID" value="KAL0247290.1"/>
    <property type="molecule type" value="Genomic_DNA"/>
</dbReference>
<dbReference type="Proteomes" id="UP000054399">
    <property type="component" value="Unassembled WGS sequence"/>
</dbReference>
<sequence length="405" mass="44940">MDGQAPSPLMHTPIQRPYPYHPNAQFPYTQQQPYPSPLSTNPTRPLHTPHPYNPQQRPIHPLPNGHSPKFPMTPPYPPYLNGPIQTPPPSSSGSEALPSNHIHIMQTTPQAVMLRSNSTLSTTSTNRPPPLSNGPSPAVEEVIVDMSDQCDMYPAQQAQMRQVVVGPRMGMDRVQARAVVNATRPNEMDGVPRQMVVSQQIPIPNALPSTGVIPASDSGMGNLWQRPLGEGTGLRVVANFLEGLGAMQNKGLEDWLSFIISHFENNSRFQLVLTGEQFQMFDVPTTYLPRFFLSLPSSPSIILTDPIESLPSAEETMVLCPDMEWRCGAKSWKGALNMVVGRRGKIEKMDVVLGNKNDEGEMFLKGALRVLKMAQEMESFALVMRLAQQENLPPREALQQFIQEE</sequence>
<dbReference type="GeneID" id="91991182"/>
<comment type="caution">
    <text evidence="2">The sequence shown here is derived from an EMBL/GenBank/DDBJ whole genome shotgun (WGS) entry which is preliminary data.</text>
</comment>
<reference evidence="2 3" key="2">
    <citation type="submission" date="2024-01" db="EMBL/GenBank/DDBJ databases">
        <title>Comparative genomics of Cryptococcus and Kwoniella reveals pathogenesis evolution and contrasting modes of karyotype evolution via chromosome fusion or intercentromeric recombination.</title>
        <authorList>
            <person name="Coelho M.A."/>
            <person name="David-Palma M."/>
            <person name="Shea T."/>
            <person name="Bowers K."/>
            <person name="Mcginley-Smith S."/>
            <person name="Mohammad A.W."/>
            <person name="Gnirke A."/>
            <person name="Yurkov A.M."/>
            <person name="Nowrousian M."/>
            <person name="Sun S."/>
            <person name="Cuomo C.A."/>
            <person name="Heitman J."/>
        </authorList>
    </citation>
    <scope>NUCLEOTIDE SEQUENCE [LARGE SCALE GENOMIC DNA]</scope>
    <source>
        <strain evidence="2 3">IND107</strain>
    </source>
</reference>
<feature type="region of interest" description="Disordered" evidence="1">
    <location>
        <begin position="1"/>
        <end position="97"/>
    </location>
</feature>
<feature type="compositionally biased region" description="Polar residues" evidence="1">
    <location>
        <begin position="26"/>
        <end position="43"/>
    </location>
</feature>
<organism evidence="2 3">
    <name type="scientific">Cryptococcus tetragattii IND107</name>
    <dbReference type="NCBI Taxonomy" id="1296105"/>
    <lineage>
        <taxon>Eukaryota</taxon>
        <taxon>Fungi</taxon>
        <taxon>Dikarya</taxon>
        <taxon>Basidiomycota</taxon>
        <taxon>Agaricomycotina</taxon>
        <taxon>Tremellomycetes</taxon>
        <taxon>Tremellales</taxon>
        <taxon>Cryptococcaceae</taxon>
        <taxon>Cryptococcus</taxon>
        <taxon>Cryptococcus gattii species complex</taxon>
    </lineage>
</organism>
<proteinExistence type="predicted"/>